<dbReference type="AlphaFoldDB" id="A0A7W0C7F3"/>
<dbReference type="Proteomes" id="UP000525298">
    <property type="component" value="Unassembled WGS sequence"/>
</dbReference>
<sequence>MRTIKWLGVLSLLGGLVLVGFQGIASIMDEGQTFYNHTLASVFGHDAFAWIESFPVAFLRSYLDSLVTAPLYIVLLCAGGLLLVIHGLFAKS</sequence>
<keyword evidence="1" id="KW-0812">Transmembrane</keyword>
<dbReference type="EMBL" id="JACDUS010000002">
    <property type="protein sequence ID" value="MBA2880435.1"/>
    <property type="molecule type" value="Genomic_DNA"/>
</dbReference>
<dbReference type="RefSeq" id="WP_181550120.1">
    <property type="nucleotide sequence ID" value="NZ_JACDUS010000002.1"/>
</dbReference>
<protein>
    <submittedName>
        <fullName evidence="2">Uncharacterized protein</fullName>
    </submittedName>
</protein>
<reference evidence="2 3" key="1">
    <citation type="submission" date="2020-07" db="EMBL/GenBank/DDBJ databases">
        <title>Genomic Encyclopedia of Type Strains, Phase IV (KMG-IV): sequencing the most valuable type-strain genomes for metagenomic binning, comparative biology and taxonomic classification.</title>
        <authorList>
            <person name="Goeker M."/>
        </authorList>
    </citation>
    <scope>NUCLEOTIDE SEQUENCE [LARGE SCALE GENOMIC DNA]</scope>
    <source>
        <strain evidence="2 3">DSM 17721</strain>
    </source>
</reference>
<evidence type="ECO:0000256" key="1">
    <source>
        <dbReference type="SAM" id="Phobius"/>
    </source>
</evidence>
<comment type="caution">
    <text evidence="2">The sequence shown here is derived from an EMBL/GenBank/DDBJ whole genome shotgun (WGS) entry which is preliminary data.</text>
</comment>
<evidence type="ECO:0000313" key="3">
    <source>
        <dbReference type="Proteomes" id="UP000525298"/>
    </source>
</evidence>
<evidence type="ECO:0000313" key="2">
    <source>
        <dbReference type="EMBL" id="MBA2880435.1"/>
    </source>
</evidence>
<proteinExistence type="predicted"/>
<name>A0A7W0C7F3_9BACT</name>
<keyword evidence="1" id="KW-0472">Membrane</keyword>
<keyword evidence="1" id="KW-1133">Transmembrane helix</keyword>
<organism evidence="2 3">
    <name type="scientific">Desulfosalsimonas propionicica</name>
    <dbReference type="NCBI Taxonomy" id="332175"/>
    <lineage>
        <taxon>Bacteria</taxon>
        <taxon>Pseudomonadati</taxon>
        <taxon>Thermodesulfobacteriota</taxon>
        <taxon>Desulfobacteria</taxon>
        <taxon>Desulfobacterales</taxon>
        <taxon>Desulfosalsimonadaceae</taxon>
        <taxon>Desulfosalsimonas</taxon>
    </lineage>
</organism>
<feature type="transmembrane region" description="Helical" evidence="1">
    <location>
        <begin position="69"/>
        <end position="89"/>
    </location>
</feature>
<gene>
    <name evidence="2" type="ORF">HNR65_000753</name>
</gene>
<keyword evidence="3" id="KW-1185">Reference proteome</keyword>
<accession>A0A7W0C7F3</accession>